<evidence type="ECO:0000256" key="1">
    <source>
        <dbReference type="SAM" id="SignalP"/>
    </source>
</evidence>
<evidence type="ECO:0000313" key="2">
    <source>
        <dbReference type="EMBL" id="SHH66549.1"/>
    </source>
</evidence>
<proteinExistence type="predicted"/>
<dbReference type="OrthoDB" id="1113329at2"/>
<dbReference type="STRING" id="947013.SAMN04488109_4921"/>
<dbReference type="InterPro" id="IPR010870">
    <property type="entry name" value="Porin_O/P"/>
</dbReference>
<dbReference type="InterPro" id="IPR023614">
    <property type="entry name" value="Porin_dom_sf"/>
</dbReference>
<feature type="signal peptide" evidence="1">
    <location>
        <begin position="1"/>
        <end position="27"/>
    </location>
</feature>
<dbReference type="Gene3D" id="2.40.160.10">
    <property type="entry name" value="Porin"/>
    <property type="match status" value="1"/>
</dbReference>
<dbReference type="RefSeq" id="WP_073139430.1">
    <property type="nucleotide sequence ID" value="NZ_FQWQ01000003.1"/>
</dbReference>
<evidence type="ECO:0000313" key="3">
    <source>
        <dbReference type="Proteomes" id="UP000184212"/>
    </source>
</evidence>
<sequence>MITHYISRPRLFVLASFFLLTSLPALAQEKYWVKPDSLFKYVQPSASLQFWGTYTSGEKAQFAANGPLEAAQNRVSFMARRARLGFSGKPYKGLSYAVMIQYDNLGKDKLSGVRGATNTGTLGILDAYVTWRFTKNEMGAITVGYFQPQISRECITGDLLVNSFDKSVSQTYIRQHMDGKSYGRATGLNIGGQKNSGTFSFGYNVGVFNNVTTAADPKSFPESSGKYWSPLTVERLTFTIGDAEKKTYSINYDANNYYGKRNGVTFAFFGSQQGRTDIFQNNHVNGFDVLFNFKNLNLDGEWSWLERKAEGQTFRGQTGHVRAGYNIVVSEKYFLEPCFMLTDYSGNSSGSVNGSDRLYDAGVNWYLNKKNCKLSVHYIVQEGAGVNGYTDGVTFQKGNYAGASFVLMI</sequence>
<organism evidence="2 3">
    <name type="scientific">Chryseolinea serpens</name>
    <dbReference type="NCBI Taxonomy" id="947013"/>
    <lineage>
        <taxon>Bacteria</taxon>
        <taxon>Pseudomonadati</taxon>
        <taxon>Bacteroidota</taxon>
        <taxon>Cytophagia</taxon>
        <taxon>Cytophagales</taxon>
        <taxon>Fulvivirgaceae</taxon>
        <taxon>Chryseolinea</taxon>
    </lineage>
</organism>
<feature type="chain" id="PRO_5013042204" evidence="1">
    <location>
        <begin position="28"/>
        <end position="409"/>
    </location>
</feature>
<dbReference type="Pfam" id="PF07396">
    <property type="entry name" value="Porin_O_P"/>
    <property type="match status" value="1"/>
</dbReference>
<protein>
    <submittedName>
        <fullName evidence="2">Phosphate-selective porin O and P</fullName>
    </submittedName>
</protein>
<gene>
    <name evidence="2" type="ORF">SAMN04488109_4921</name>
</gene>
<accession>A0A1M5UU89</accession>
<reference evidence="2 3" key="1">
    <citation type="submission" date="2016-11" db="EMBL/GenBank/DDBJ databases">
        <authorList>
            <person name="Jaros S."/>
            <person name="Januszkiewicz K."/>
            <person name="Wedrychowicz H."/>
        </authorList>
    </citation>
    <scope>NUCLEOTIDE SEQUENCE [LARGE SCALE GENOMIC DNA]</scope>
    <source>
        <strain evidence="2 3">DSM 24574</strain>
    </source>
</reference>
<keyword evidence="1" id="KW-0732">Signal</keyword>
<name>A0A1M5UU89_9BACT</name>
<dbReference type="EMBL" id="FQWQ01000003">
    <property type="protein sequence ID" value="SHH66549.1"/>
    <property type="molecule type" value="Genomic_DNA"/>
</dbReference>
<dbReference type="AlphaFoldDB" id="A0A1M5UU89"/>
<dbReference type="Proteomes" id="UP000184212">
    <property type="component" value="Unassembled WGS sequence"/>
</dbReference>
<keyword evidence="3" id="KW-1185">Reference proteome</keyword>